<feature type="domain" description="Transposase IS66 central" evidence="2">
    <location>
        <begin position="165"/>
        <end position="481"/>
    </location>
</feature>
<dbReference type="EMBL" id="MPJZ01000031">
    <property type="protein sequence ID" value="OLU46422.1"/>
    <property type="molecule type" value="Genomic_DNA"/>
</dbReference>
<dbReference type="Proteomes" id="UP000186758">
    <property type="component" value="Unassembled WGS sequence"/>
</dbReference>
<protein>
    <recommendedName>
        <fullName evidence="2">Transposase IS66 central domain-containing protein</fullName>
    </recommendedName>
</protein>
<dbReference type="InterPro" id="IPR052344">
    <property type="entry name" value="Transposase-related"/>
</dbReference>
<proteinExistence type="predicted"/>
<dbReference type="AlphaFoldDB" id="A0A1Q9YME9"/>
<dbReference type="Pfam" id="PF03050">
    <property type="entry name" value="DDE_Tnp_IS66"/>
    <property type="match status" value="1"/>
</dbReference>
<organism evidence="3 4">
    <name type="scientific">Faecalibaculum rodentium</name>
    <dbReference type="NCBI Taxonomy" id="1702221"/>
    <lineage>
        <taxon>Bacteria</taxon>
        <taxon>Bacillati</taxon>
        <taxon>Bacillota</taxon>
        <taxon>Erysipelotrichia</taxon>
        <taxon>Erysipelotrichales</taxon>
        <taxon>Erysipelotrichaceae</taxon>
        <taxon>Faecalibaculum</taxon>
    </lineage>
</organism>
<dbReference type="InterPro" id="IPR004291">
    <property type="entry name" value="Transposase_IS66_central"/>
</dbReference>
<feature type="non-terminal residue" evidence="3">
    <location>
        <position position="528"/>
    </location>
</feature>
<comment type="caution">
    <text evidence="3">The sequence shown here is derived from an EMBL/GenBank/DDBJ whole genome shotgun (WGS) entry which is preliminary data.</text>
</comment>
<sequence>MSSEDKDRMLWAFFQEKNSAKEKLLALRQAVFGRSSEKTATLFDHLFDEAEAAEEVEEVIALEEEATEDDIPSGSEKKRKGSRKRMSGAMASLPVVKEDKYPEDPEFLVHRAEMVELGTDIQRTVEFIPARLFVREIVCHNYLWKISEDEQKYFSPDKEPRLLEKSMVSASVAAHLIHEKVINGMPINRQAMDIRKKGYDIGRQTVNNWALRTCQDYLVPLADHMLKDFRGLDTVQMDETGLQVLELFQNGGNAVSNMVVATSGPFEKRQMKLYRFFPGKSQTFVQEVLGDGFSGNLITDGAPCYENWTKAHNALYPGNEVIHGGCMAHARRKFVEAAQVREDYKVYKKLGKNRQGPYLEEHPALKDLVEVIDLMASLYRIEKKCGKQKLDPERIREIRQKESVPVFKRLTAHVERMKDEYPPSGKVGQAVKYVLNRKESLGAWVNDGRIPIDNNKAERTVKPFVIARKGFLFTDSKRGAEATAAGFSVLQSAVDNGLNPEKYLKWVLEKLSAEGLKDSVLDEVVPYS</sequence>
<feature type="region of interest" description="Disordered" evidence="1">
    <location>
        <begin position="63"/>
        <end position="86"/>
    </location>
</feature>
<evidence type="ECO:0000313" key="4">
    <source>
        <dbReference type="Proteomes" id="UP000186758"/>
    </source>
</evidence>
<name>A0A1Q9YME9_9FIRM</name>
<gene>
    <name evidence="3" type="ORF">BO223_02295</name>
</gene>
<evidence type="ECO:0000313" key="3">
    <source>
        <dbReference type="EMBL" id="OLU46422.1"/>
    </source>
</evidence>
<reference evidence="3 4" key="1">
    <citation type="submission" date="2016-11" db="EMBL/GenBank/DDBJ databases">
        <title>Description of two novel members of the family Erysipelotrichaceae: Ileibacterium lipovorans gen. nov., sp. nov. and Dubosiella newyorkensis, gen. nov., sp. nov.</title>
        <authorList>
            <person name="Cox L.M."/>
            <person name="Sohn J."/>
            <person name="Tyrrell K.L."/>
            <person name="Citron D.M."/>
            <person name="Lawson P.A."/>
            <person name="Patel N.B."/>
            <person name="Iizumi T."/>
            <person name="Perez-Perez G.I."/>
            <person name="Goldstein E.J."/>
            <person name="Blaser M.J."/>
        </authorList>
    </citation>
    <scope>NUCLEOTIDE SEQUENCE [LARGE SCALE GENOMIC DNA]</scope>
    <source>
        <strain evidence="3 4">NYU-BL-K8</strain>
    </source>
</reference>
<evidence type="ECO:0000256" key="1">
    <source>
        <dbReference type="SAM" id="MobiDB-lite"/>
    </source>
</evidence>
<dbReference type="NCBIfam" id="NF033517">
    <property type="entry name" value="transpos_IS66"/>
    <property type="match status" value="1"/>
</dbReference>
<evidence type="ECO:0000259" key="2">
    <source>
        <dbReference type="Pfam" id="PF03050"/>
    </source>
</evidence>
<dbReference type="PANTHER" id="PTHR33678">
    <property type="entry name" value="BLL1576 PROTEIN"/>
    <property type="match status" value="1"/>
</dbReference>
<accession>A0A1Q9YME9</accession>
<feature type="compositionally biased region" description="Basic residues" evidence="1">
    <location>
        <begin position="77"/>
        <end position="86"/>
    </location>
</feature>